<dbReference type="PANTHER" id="PTHR33361">
    <property type="entry name" value="GLR0591 PROTEIN"/>
    <property type="match status" value="1"/>
</dbReference>
<feature type="chain" id="PRO_5012245379" evidence="2">
    <location>
        <begin position="21"/>
        <end position="631"/>
    </location>
</feature>
<keyword evidence="4" id="KW-1185">Reference proteome</keyword>
<protein>
    <submittedName>
        <fullName evidence="3">DUF885 domain-containing protein</fullName>
    </submittedName>
</protein>
<dbReference type="KEGG" id="lum:CNR27_12070"/>
<evidence type="ECO:0000313" key="4">
    <source>
        <dbReference type="Proteomes" id="UP000218968"/>
    </source>
</evidence>
<dbReference type="PROSITE" id="PS51257">
    <property type="entry name" value="PROKAR_LIPOPROTEIN"/>
    <property type="match status" value="1"/>
</dbReference>
<dbReference type="PANTHER" id="PTHR33361:SF16">
    <property type="entry name" value="DUF885 DOMAIN-CONTAINING PROTEIN"/>
    <property type="match status" value="1"/>
</dbReference>
<evidence type="ECO:0000313" key="3">
    <source>
        <dbReference type="EMBL" id="ATD68077.1"/>
    </source>
</evidence>
<name>A0A290XG23_9GAMM</name>
<proteinExistence type="predicted"/>
<accession>A0A290XG23</accession>
<keyword evidence="2" id="KW-0732">Signal</keyword>
<feature type="region of interest" description="Disordered" evidence="1">
    <location>
        <begin position="611"/>
        <end position="631"/>
    </location>
</feature>
<dbReference type="AlphaFoldDB" id="A0A290XG23"/>
<sequence>MKQPLVLAIAVAVAASSGLAGCDRAAPTPDTTAAAEVPAEDAPARAARLATHYTEYWEELLKLNPVQATFLGDPRYNDQLPDFASAQYREQLRAFNERWLKTVEAIGSAGLEGQDLLSYRIFVQDRRDALDAERFPGWMMPVNQMGSTVSYAVLLGSGQTAQPFASVADYDAWLRRAARIPTVLDTEIANMRIGIESNVVQPRVLMEKVLPQFDAILVEDPEKSPFWGPVANFPDDVPAPERERLTAAFRSLITEQLNPAIRRQRDFIANDYLPHTRDSVGLDALPDGMAWYAFSTRQQTTSDLTPEAIHQIGLDEVARIHAEIRTVMAETGFEGSLQDFFRFMQSDRRFEFRSEQALLAHYRGIEKTIAARVPELFSLTPKAGFEIRPIEDFRAESAAGGEYLPPSEDGSRPGIFYVNTFDLPTRKRWDAEDLFLHEAIPGHHFQLALQQELTDLPAFRRFGGETVFIEGWGLYAESLGRELGIYADPYDYFGRLQGELWRAVRLVVDTGLHSKGWTRQQVLDYMFANASVSEPDAIAEAERYIAWPGQALAYKIGELKIQELRKRSQDALGEGFDIREFHTEVLKDGAVPLPVLEAKIDAWLAAQRGRADARPAASPTAEAEAETEATR</sequence>
<gene>
    <name evidence="3" type="ORF">CNR27_12070</name>
</gene>
<dbReference type="Pfam" id="PF05960">
    <property type="entry name" value="DUF885"/>
    <property type="match status" value="1"/>
</dbReference>
<dbReference type="EMBL" id="CP023406">
    <property type="protein sequence ID" value="ATD68077.1"/>
    <property type="molecule type" value="Genomic_DNA"/>
</dbReference>
<dbReference type="OrthoDB" id="9769898at2"/>
<evidence type="ECO:0000256" key="1">
    <source>
        <dbReference type="SAM" id="MobiDB-lite"/>
    </source>
</evidence>
<evidence type="ECO:0000256" key="2">
    <source>
        <dbReference type="SAM" id="SignalP"/>
    </source>
</evidence>
<feature type="signal peptide" evidence="2">
    <location>
        <begin position="1"/>
        <end position="20"/>
    </location>
</feature>
<dbReference type="Proteomes" id="UP000218968">
    <property type="component" value="Chromosome"/>
</dbReference>
<dbReference type="InterPro" id="IPR010281">
    <property type="entry name" value="DUF885"/>
</dbReference>
<organism evidence="3 4">
    <name type="scientific">Luteimonas chenhongjianii</name>
    <dbReference type="NCBI Taxonomy" id="2006110"/>
    <lineage>
        <taxon>Bacteria</taxon>
        <taxon>Pseudomonadati</taxon>
        <taxon>Pseudomonadota</taxon>
        <taxon>Gammaproteobacteria</taxon>
        <taxon>Lysobacterales</taxon>
        <taxon>Lysobacteraceae</taxon>
        <taxon>Luteimonas</taxon>
    </lineage>
</organism>
<reference evidence="4" key="1">
    <citation type="submission" date="2017-09" db="EMBL/GenBank/DDBJ databases">
        <title>Luteimonas liuhanmingii sp.nov., isolated from the intestinal contents of Tibetan Plateau Pika in Yushu, Qinghai Province, China.</title>
        <authorList>
            <person name="Gui Z."/>
        </authorList>
    </citation>
    <scope>NUCLEOTIDE SEQUENCE [LARGE SCALE GENOMIC DNA]</scope>
    <source>
        <strain evidence="4">100111</strain>
    </source>
</reference>